<dbReference type="EMBL" id="LUEZ02000107">
    <property type="protein sequence ID" value="RDB17967.1"/>
    <property type="molecule type" value="Genomic_DNA"/>
</dbReference>
<dbReference type="GO" id="GO:0006261">
    <property type="term" value="P:DNA-templated DNA replication"/>
    <property type="evidence" value="ECO:0007669"/>
    <property type="project" value="TreeGrafter"/>
</dbReference>
<evidence type="ECO:0000259" key="4">
    <source>
        <dbReference type="Pfam" id="PF00808"/>
    </source>
</evidence>
<dbReference type="PANTHER" id="PTHR10252">
    <property type="entry name" value="HISTONE-LIKE TRANSCRIPTION FACTOR CCAAT-RELATED"/>
    <property type="match status" value="1"/>
</dbReference>
<dbReference type="AlphaFoldDB" id="A0A369JBI0"/>
<dbReference type="InParanoid" id="A0A369JBI0"/>
<protein>
    <submittedName>
        <fullName evidence="5">Transcription factor C16C4.22</fullName>
    </submittedName>
</protein>
<dbReference type="GO" id="GO:0008623">
    <property type="term" value="C:CHRAC"/>
    <property type="evidence" value="ECO:0007669"/>
    <property type="project" value="TreeGrafter"/>
</dbReference>
<gene>
    <name evidence="5" type="ORF">Hypma_000787</name>
</gene>
<organism evidence="5 6">
    <name type="scientific">Hypsizygus marmoreus</name>
    <name type="common">White beech mushroom</name>
    <name type="synonym">Agaricus marmoreus</name>
    <dbReference type="NCBI Taxonomy" id="39966"/>
    <lineage>
        <taxon>Eukaryota</taxon>
        <taxon>Fungi</taxon>
        <taxon>Dikarya</taxon>
        <taxon>Basidiomycota</taxon>
        <taxon>Agaricomycotina</taxon>
        <taxon>Agaricomycetes</taxon>
        <taxon>Agaricomycetidae</taxon>
        <taxon>Agaricales</taxon>
        <taxon>Tricholomatineae</taxon>
        <taxon>Lyophyllaceae</taxon>
        <taxon>Hypsizygus</taxon>
    </lineage>
</organism>
<sequence>MMSISENEHQGEETQEGDTIPEEGEHAGSGLAEIRVEGDSQPTKKKRTRKEPVVLAREPGKSLLPFSRVQKIIKADKDIPIIAKDATFLISLATEEFIKRLCEAGKRVAEREKRATVQHKDLATVVRKVDEFLFLEEIIPWMASDPPARRKPQGAAGSGSLKAVPTLLDQFVVSSKRAEDMTIADQADIVMNEDGTMAAGGEMDDEFE</sequence>
<feature type="compositionally biased region" description="Acidic residues" evidence="3">
    <location>
        <begin position="13"/>
        <end position="22"/>
    </location>
</feature>
<reference evidence="5" key="1">
    <citation type="submission" date="2018-04" db="EMBL/GenBank/DDBJ databases">
        <title>Whole genome sequencing of Hypsizygus marmoreus.</title>
        <authorList>
            <person name="Choi I.-G."/>
            <person name="Min B."/>
            <person name="Kim J.-G."/>
            <person name="Kim S."/>
            <person name="Oh Y.-L."/>
            <person name="Kong W.-S."/>
            <person name="Park H."/>
            <person name="Jeong J."/>
            <person name="Song E.-S."/>
        </authorList>
    </citation>
    <scope>NUCLEOTIDE SEQUENCE [LARGE SCALE GENOMIC DNA]</scope>
    <source>
        <strain evidence="5">51987-8</strain>
    </source>
</reference>
<feature type="region of interest" description="Disordered" evidence="3">
    <location>
        <begin position="1"/>
        <end position="53"/>
    </location>
</feature>
<keyword evidence="2" id="KW-0539">Nucleus</keyword>
<dbReference type="GO" id="GO:0046982">
    <property type="term" value="F:protein heterodimerization activity"/>
    <property type="evidence" value="ECO:0007669"/>
    <property type="project" value="InterPro"/>
</dbReference>
<dbReference type="Gene3D" id="1.10.20.10">
    <property type="entry name" value="Histone, subunit A"/>
    <property type="match status" value="1"/>
</dbReference>
<feature type="domain" description="Transcription factor CBF/NF-Y/archaeal histone" evidence="4">
    <location>
        <begin position="64"/>
        <end position="126"/>
    </location>
</feature>
<dbReference type="SUPFAM" id="SSF47113">
    <property type="entry name" value="Histone-fold"/>
    <property type="match status" value="1"/>
</dbReference>
<dbReference type="InterPro" id="IPR009072">
    <property type="entry name" value="Histone-fold"/>
</dbReference>
<evidence type="ECO:0000256" key="1">
    <source>
        <dbReference type="ARBA" id="ARBA00004123"/>
    </source>
</evidence>
<keyword evidence="6" id="KW-1185">Reference proteome</keyword>
<name>A0A369JBI0_HYPMA</name>
<evidence type="ECO:0000313" key="5">
    <source>
        <dbReference type="EMBL" id="RDB17967.1"/>
    </source>
</evidence>
<accession>A0A369JBI0</accession>
<evidence type="ECO:0000256" key="3">
    <source>
        <dbReference type="SAM" id="MobiDB-lite"/>
    </source>
</evidence>
<dbReference type="InterPro" id="IPR003958">
    <property type="entry name" value="CBFA_NFYB_domain"/>
</dbReference>
<comment type="subcellular location">
    <subcellularLocation>
        <location evidence="1">Nucleus</location>
    </subcellularLocation>
</comment>
<evidence type="ECO:0000313" key="6">
    <source>
        <dbReference type="Proteomes" id="UP000076154"/>
    </source>
</evidence>
<feature type="compositionally biased region" description="Basic and acidic residues" evidence="3">
    <location>
        <begin position="1"/>
        <end position="12"/>
    </location>
</feature>
<dbReference type="Pfam" id="PF00808">
    <property type="entry name" value="CBFD_NFYB_HMF"/>
    <property type="match status" value="1"/>
</dbReference>
<dbReference type="FunCoup" id="A0A369JBI0">
    <property type="interactions" value="156"/>
</dbReference>
<dbReference type="PANTHER" id="PTHR10252:SF54">
    <property type="entry name" value="CHROMATIN ACCESSIBILITY COMPLEX PROTEIN 1"/>
    <property type="match status" value="1"/>
</dbReference>
<dbReference type="InterPro" id="IPR050568">
    <property type="entry name" value="Transcr_DNA_Rep_Reg"/>
</dbReference>
<dbReference type="CDD" id="cd23645">
    <property type="entry name" value="HFD_Dpb3-like"/>
    <property type="match status" value="1"/>
</dbReference>
<evidence type="ECO:0000256" key="2">
    <source>
        <dbReference type="ARBA" id="ARBA00023242"/>
    </source>
</evidence>
<dbReference type="STRING" id="39966.A0A369JBI0"/>
<proteinExistence type="predicted"/>
<comment type="caution">
    <text evidence="5">The sequence shown here is derived from an EMBL/GenBank/DDBJ whole genome shotgun (WGS) entry which is preliminary data.</text>
</comment>
<dbReference type="OrthoDB" id="636685at2759"/>
<dbReference type="Proteomes" id="UP000076154">
    <property type="component" value="Unassembled WGS sequence"/>
</dbReference>